<dbReference type="InterPro" id="IPR032389">
    <property type="entry name" value="GspB_C"/>
</dbReference>
<evidence type="ECO:0000259" key="1">
    <source>
        <dbReference type="Pfam" id="PF16537"/>
    </source>
</evidence>
<gene>
    <name evidence="2" type="ORF">ACFFGX_21540</name>
</gene>
<proteinExistence type="predicted"/>
<dbReference type="Proteomes" id="UP001589891">
    <property type="component" value="Unassembled WGS sequence"/>
</dbReference>
<reference evidence="2 3" key="1">
    <citation type="submission" date="2024-09" db="EMBL/GenBank/DDBJ databases">
        <authorList>
            <person name="Sun Q."/>
            <person name="Mori K."/>
        </authorList>
    </citation>
    <scope>NUCLEOTIDE SEQUENCE [LARGE SCALE GENOMIC DNA]</scope>
    <source>
        <strain evidence="2 3">NCAIM B.01794</strain>
    </source>
</reference>
<organism evidence="2 3">
    <name type="scientific">Azorhizophilus paspali</name>
    <name type="common">Azotobacter paspali</name>
    <dbReference type="NCBI Taxonomy" id="69963"/>
    <lineage>
        <taxon>Bacteria</taxon>
        <taxon>Pseudomonadati</taxon>
        <taxon>Pseudomonadota</taxon>
        <taxon>Gammaproteobacteria</taxon>
        <taxon>Pseudomonadales</taxon>
        <taxon>Pseudomonadaceae</taxon>
        <taxon>Azorhizophilus</taxon>
    </lineage>
</organism>
<name>A0ABV6SUM2_AZOPA</name>
<accession>A0ABV6SUM2</accession>
<sequence length="65" mass="7329">MSDRSDGRFTGSLGFSYADDAHLRMVVINDRILRQGGQADPGVVLERIAGDGVVLNYRDYRFRPR</sequence>
<evidence type="ECO:0000313" key="3">
    <source>
        <dbReference type="Proteomes" id="UP001589891"/>
    </source>
</evidence>
<comment type="caution">
    <text evidence="2">The sequence shown here is derived from an EMBL/GenBank/DDBJ whole genome shotgun (WGS) entry which is preliminary data.</text>
</comment>
<evidence type="ECO:0000313" key="2">
    <source>
        <dbReference type="EMBL" id="MFC0712015.1"/>
    </source>
</evidence>
<protein>
    <submittedName>
        <fullName evidence="2">General secretion pathway protein GspB</fullName>
    </submittedName>
</protein>
<feature type="domain" description="Type II secretion system protein GspB C-terminal" evidence="1">
    <location>
        <begin position="15"/>
        <end position="63"/>
    </location>
</feature>
<dbReference type="Pfam" id="PF16537">
    <property type="entry name" value="T2SSB"/>
    <property type="match status" value="1"/>
</dbReference>
<dbReference type="RefSeq" id="WP_376949255.1">
    <property type="nucleotide sequence ID" value="NZ_CP171449.1"/>
</dbReference>
<keyword evidence="3" id="KW-1185">Reference proteome</keyword>
<dbReference type="EMBL" id="JBHLSS010000145">
    <property type="protein sequence ID" value="MFC0712015.1"/>
    <property type="molecule type" value="Genomic_DNA"/>
</dbReference>